<dbReference type="OrthoDB" id="3944762at2759"/>
<dbReference type="AlphaFoldDB" id="A0A9P4P414"/>
<organism evidence="1 2">
    <name type="scientific">Tothia fuscella</name>
    <dbReference type="NCBI Taxonomy" id="1048955"/>
    <lineage>
        <taxon>Eukaryota</taxon>
        <taxon>Fungi</taxon>
        <taxon>Dikarya</taxon>
        <taxon>Ascomycota</taxon>
        <taxon>Pezizomycotina</taxon>
        <taxon>Dothideomycetes</taxon>
        <taxon>Pleosporomycetidae</taxon>
        <taxon>Venturiales</taxon>
        <taxon>Cylindrosympodiaceae</taxon>
        <taxon>Tothia</taxon>
    </lineage>
</organism>
<gene>
    <name evidence="1" type="ORF">EJ08DRAFT_645232</name>
</gene>
<reference evidence="1" key="1">
    <citation type="journal article" date="2020" name="Stud. Mycol.">
        <title>101 Dothideomycetes genomes: a test case for predicting lifestyles and emergence of pathogens.</title>
        <authorList>
            <person name="Haridas S."/>
            <person name="Albert R."/>
            <person name="Binder M."/>
            <person name="Bloem J."/>
            <person name="Labutti K."/>
            <person name="Salamov A."/>
            <person name="Andreopoulos B."/>
            <person name="Baker S."/>
            <person name="Barry K."/>
            <person name="Bills G."/>
            <person name="Bluhm B."/>
            <person name="Cannon C."/>
            <person name="Castanera R."/>
            <person name="Culley D."/>
            <person name="Daum C."/>
            <person name="Ezra D."/>
            <person name="Gonzalez J."/>
            <person name="Henrissat B."/>
            <person name="Kuo A."/>
            <person name="Liang C."/>
            <person name="Lipzen A."/>
            <person name="Lutzoni F."/>
            <person name="Magnuson J."/>
            <person name="Mondo S."/>
            <person name="Nolan M."/>
            <person name="Ohm R."/>
            <person name="Pangilinan J."/>
            <person name="Park H.-J."/>
            <person name="Ramirez L."/>
            <person name="Alfaro M."/>
            <person name="Sun H."/>
            <person name="Tritt A."/>
            <person name="Yoshinaga Y."/>
            <person name="Zwiers L.-H."/>
            <person name="Turgeon B."/>
            <person name="Goodwin S."/>
            <person name="Spatafora J."/>
            <person name="Crous P."/>
            <person name="Grigoriev I."/>
        </authorList>
    </citation>
    <scope>NUCLEOTIDE SEQUENCE</scope>
    <source>
        <strain evidence="1">CBS 130266</strain>
    </source>
</reference>
<evidence type="ECO:0000313" key="2">
    <source>
        <dbReference type="Proteomes" id="UP000800235"/>
    </source>
</evidence>
<protein>
    <recommendedName>
        <fullName evidence="3">BTB domain-containing protein</fullName>
    </recommendedName>
</protein>
<comment type="caution">
    <text evidence="1">The sequence shown here is derived from an EMBL/GenBank/DDBJ whole genome shotgun (WGS) entry which is preliminary data.</text>
</comment>
<evidence type="ECO:0000313" key="1">
    <source>
        <dbReference type="EMBL" id="KAF2436229.1"/>
    </source>
</evidence>
<sequence>MATISIGYDSAGDVELILQESTDIDTKKLGNYNLGPSNVKVKQVHLRVSCEKLISSSQCFRAMLEDSKFREGSELKKQGHIEIELLEPEDEPQPLMLIIGTLYHENTTAPTSISLSMLYQVAILVDKFQWHDLMGPMSASWFMALVQPKFPDAFSTEVVQYLWIAWVFGLEACFKKLTRLAMQDNRNPIDWKKENTRLPERVIDSINQQRQMAFGCIEATLRKFRGHILLPGTIFHNPEQRQDRTMRGLILGCVELSCQDLRLGDFARKDHAGLSIRSVKSSISALESLDGWAVDTCSSGYRRHFMSIEFWDLKIRLQKTITELKMEKWGLEYI</sequence>
<name>A0A9P4P414_9PEZI</name>
<proteinExistence type="predicted"/>
<dbReference type="EMBL" id="MU007011">
    <property type="protein sequence ID" value="KAF2436229.1"/>
    <property type="molecule type" value="Genomic_DNA"/>
</dbReference>
<evidence type="ECO:0008006" key="3">
    <source>
        <dbReference type="Google" id="ProtNLM"/>
    </source>
</evidence>
<dbReference type="Proteomes" id="UP000800235">
    <property type="component" value="Unassembled WGS sequence"/>
</dbReference>
<keyword evidence="2" id="KW-1185">Reference proteome</keyword>
<accession>A0A9P4P414</accession>